<dbReference type="Pfam" id="PF02720">
    <property type="entry name" value="DUF222"/>
    <property type="match status" value="1"/>
</dbReference>
<dbReference type="EMBL" id="VLNY01000040">
    <property type="protein sequence ID" value="KAA0015594.1"/>
    <property type="molecule type" value="Genomic_DNA"/>
</dbReference>
<evidence type="ECO:0000256" key="1">
    <source>
        <dbReference type="SAM" id="MobiDB-lite"/>
    </source>
</evidence>
<dbReference type="AlphaFoldDB" id="A0A5A7S4H7"/>
<feature type="domain" description="DUF222" evidence="2">
    <location>
        <begin position="32"/>
        <end position="303"/>
    </location>
</feature>
<feature type="non-terminal residue" evidence="3">
    <location>
        <position position="364"/>
    </location>
</feature>
<feature type="region of interest" description="Disordered" evidence="1">
    <location>
        <begin position="317"/>
        <end position="364"/>
    </location>
</feature>
<organism evidence="3 4">
    <name type="scientific">Antrihabitans cavernicola</name>
    <dbReference type="NCBI Taxonomy" id="2495913"/>
    <lineage>
        <taxon>Bacteria</taxon>
        <taxon>Bacillati</taxon>
        <taxon>Actinomycetota</taxon>
        <taxon>Actinomycetes</taxon>
        <taxon>Mycobacteriales</taxon>
        <taxon>Nocardiaceae</taxon>
        <taxon>Antrihabitans</taxon>
    </lineage>
</organism>
<keyword evidence="4" id="KW-1185">Reference proteome</keyword>
<name>A0A5A7S4H7_9NOCA</name>
<protein>
    <submittedName>
        <fullName evidence="3">DUF222 domain-containing protein</fullName>
    </submittedName>
</protein>
<gene>
    <name evidence="3" type="ORF">FOY51_27020</name>
</gene>
<dbReference type="Proteomes" id="UP000322244">
    <property type="component" value="Unassembled WGS sequence"/>
</dbReference>
<dbReference type="OrthoDB" id="5244772at2"/>
<dbReference type="InterPro" id="IPR003870">
    <property type="entry name" value="DUF222"/>
</dbReference>
<reference evidence="3 4" key="1">
    <citation type="submission" date="2019-07" db="EMBL/GenBank/DDBJ databases">
        <title>Rhodococcus cavernicolus sp. nov., isolated from a cave.</title>
        <authorList>
            <person name="Lee S.D."/>
        </authorList>
    </citation>
    <scope>NUCLEOTIDE SEQUENCE [LARGE SCALE GENOMIC DNA]</scope>
    <source>
        <strain evidence="3 4">C1-24</strain>
    </source>
</reference>
<evidence type="ECO:0000313" key="4">
    <source>
        <dbReference type="Proteomes" id="UP000322244"/>
    </source>
</evidence>
<proteinExistence type="predicted"/>
<comment type="caution">
    <text evidence="3">The sequence shown here is derived from an EMBL/GenBank/DDBJ whole genome shotgun (WGS) entry which is preliminary data.</text>
</comment>
<sequence length="364" mass="39517">MFDTLPMRIPGDTSPGAAATEHISEMLVNRTQENVHAARTVHAAHLLWDTRMSEAADRDGDAGTAWNETVADVAVLLSMPYRSARELVEIGYDLQFRLGHVDYAFTAGDLGYPRVRTLCSVLRQASPETIAAIEDAALAAAEHLSPGPLRNQIWRLWMEHNPDEAAARESNQHASRTAYVRRGVDGLSWLSACITDLEGAEADRLIDEIANTVCADDPRERNTLRADGLIALLHGERILRCRCTQDSCPTAGIAIPERRKPLIQILIDINTLLGLTNTPATLADGTPLDPAVAQMIADDATWQAILTELRTLADSLGLTDTTDPARKPASDPEESDSTPESAAPPTFSYAEYLGRGRTHPAGTV</sequence>
<accession>A0A5A7S4H7</accession>
<dbReference type="RefSeq" id="WP_149433364.1">
    <property type="nucleotide sequence ID" value="NZ_VLNY01000040.1"/>
</dbReference>
<evidence type="ECO:0000313" key="3">
    <source>
        <dbReference type="EMBL" id="KAA0015594.1"/>
    </source>
</evidence>
<evidence type="ECO:0000259" key="2">
    <source>
        <dbReference type="Pfam" id="PF02720"/>
    </source>
</evidence>